<gene>
    <name evidence="1" type="ORF">SCP_0600910</name>
</gene>
<organism evidence="1 2">
    <name type="scientific">Sparassis crispa</name>
    <dbReference type="NCBI Taxonomy" id="139825"/>
    <lineage>
        <taxon>Eukaryota</taxon>
        <taxon>Fungi</taxon>
        <taxon>Dikarya</taxon>
        <taxon>Basidiomycota</taxon>
        <taxon>Agaricomycotina</taxon>
        <taxon>Agaricomycetes</taxon>
        <taxon>Polyporales</taxon>
        <taxon>Sparassidaceae</taxon>
        <taxon>Sparassis</taxon>
    </lineage>
</organism>
<dbReference type="Proteomes" id="UP000287166">
    <property type="component" value="Unassembled WGS sequence"/>
</dbReference>
<name>A0A401GPG6_9APHY</name>
<dbReference type="EMBL" id="BFAD01000006">
    <property type="protein sequence ID" value="GBE84113.1"/>
    <property type="molecule type" value="Genomic_DNA"/>
</dbReference>
<dbReference type="AlphaFoldDB" id="A0A401GPG6"/>
<evidence type="ECO:0000313" key="2">
    <source>
        <dbReference type="Proteomes" id="UP000287166"/>
    </source>
</evidence>
<sequence>MATEDGIPQGTLWRIAYTVLIWAVDGIDFTSELLWPRTEQELETKPSRSDHWSDDEIMRRRVNNEYKERSHYNMGGHSIRRISEDVITKNIWTDPVVRVHEEKTDPPAEALALQLVASSTTIPVPSREPHWLHCGRISPCGPSSKSHGQSDATSSSSGVFAAPARSFLANLALA</sequence>
<comment type="caution">
    <text evidence="1">The sequence shown here is derived from an EMBL/GenBank/DDBJ whole genome shotgun (WGS) entry which is preliminary data.</text>
</comment>
<reference evidence="1 2" key="1">
    <citation type="journal article" date="2018" name="Sci. Rep.">
        <title>Genome sequence of the cauliflower mushroom Sparassis crispa (Hanabiratake) and its association with beneficial usage.</title>
        <authorList>
            <person name="Kiyama R."/>
            <person name="Furutani Y."/>
            <person name="Kawaguchi K."/>
            <person name="Nakanishi T."/>
        </authorList>
    </citation>
    <scope>NUCLEOTIDE SEQUENCE [LARGE SCALE GENOMIC DNA]</scope>
</reference>
<accession>A0A401GPG6</accession>
<evidence type="ECO:0000313" key="1">
    <source>
        <dbReference type="EMBL" id="GBE84113.1"/>
    </source>
</evidence>
<proteinExistence type="predicted"/>
<dbReference type="GeneID" id="38781030"/>
<protein>
    <submittedName>
        <fullName evidence="1">Uncharacterized protein</fullName>
    </submittedName>
</protein>
<dbReference type="InParanoid" id="A0A401GPG6"/>
<keyword evidence="2" id="KW-1185">Reference proteome</keyword>
<dbReference type="RefSeq" id="XP_027615026.1">
    <property type="nucleotide sequence ID" value="XM_027759225.1"/>
</dbReference>